<proteinExistence type="predicted"/>
<accession>A0ABT6FIB8</accession>
<dbReference type="SUPFAM" id="SSF160631">
    <property type="entry name" value="SMI1/KNR4-like"/>
    <property type="match status" value="1"/>
</dbReference>
<dbReference type="InterPro" id="IPR037883">
    <property type="entry name" value="Knr4/Smi1-like_sf"/>
</dbReference>
<dbReference type="Gene3D" id="3.40.1580.10">
    <property type="entry name" value="SMI1/KNR4-like"/>
    <property type="match status" value="1"/>
</dbReference>
<dbReference type="RefSeq" id="WP_277863602.1">
    <property type="nucleotide sequence ID" value="NZ_JARRAG010000002.1"/>
</dbReference>
<reference evidence="2 3" key="1">
    <citation type="submission" date="2023-03" db="EMBL/GenBank/DDBJ databases">
        <title>Paludisphaera mucosa sp. nov. a novel planctomycete from northern fen.</title>
        <authorList>
            <person name="Ivanova A."/>
        </authorList>
    </citation>
    <scope>NUCLEOTIDE SEQUENCE [LARGE SCALE GENOMIC DNA]</scope>
    <source>
        <strain evidence="2 3">Pla2</strain>
    </source>
</reference>
<sequence length="197" mass="22997">MKTLVDRLDAWLRNYRPRYHQQLLPGRTESELDAFEDSLGFGVPQSFKDLYLWRNGQRSDCSDAFQYNTMFRSLEDAAESRTIMNELLESGGFEGENRWNARWVPFMAHHGGDLLCVDMDGSFGGKPGQLLYFYHDSEDRVIRFPSLEKWLEAFVTTLESGMWEEDEYGFQPKDDDQVMASAKQWNPGYPIYCKADR</sequence>
<feature type="domain" description="Knr4/Smi1-like" evidence="1">
    <location>
        <begin position="26"/>
        <end position="153"/>
    </location>
</feature>
<dbReference type="Proteomes" id="UP001216907">
    <property type="component" value="Unassembled WGS sequence"/>
</dbReference>
<evidence type="ECO:0000313" key="2">
    <source>
        <dbReference type="EMBL" id="MDG3007320.1"/>
    </source>
</evidence>
<evidence type="ECO:0000313" key="3">
    <source>
        <dbReference type="Proteomes" id="UP001216907"/>
    </source>
</evidence>
<dbReference type="EMBL" id="JARRAG010000002">
    <property type="protein sequence ID" value="MDG3007320.1"/>
    <property type="molecule type" value="Genomic_DNA"/>
</dbReference>
<dbReference type="PANTHER" id="PTHR47432">
    <property type="entry name" value="CELL WALL ASSEMBLY REGULATOR SMI1"/>
    <property type="match status" value="1"/>
</dbReference>
<dbReference type="Pfam" id="PF09346">
    <property type="entry name" value="SMI1_KNR4"/>
    <property type="match status" value="1"/>
</dbReference>
<dbReference type="InterPro" id="IPR051873">
    <property type="entry name" value="KNR4/SMI1_regulator"/>
</dbReference>
<gene>
    <name evidence="2" type="ORF">PZE19_26460</name>
</gene>
<keyword evidence="3" id="KW-1185">Reference proteome</keyword>
<dbReference type="PANTHER" id="PTHR47432:SF1">
    <property type="entry name" value="CELL WALL ASSEMBLY REGULATOR SMI1"/>
    <property type="match status" value="1"/>
</dbReference>
<comment type="caution">
    <text evidence="2">The sequence shown here is derived from an EMBL/GenBank/DDBJ whole genome shotgun (WGS) entry which is preliminary data.</text>
</comment>
<dbReference type="InterPro" id="IPR018958">
    <property type="entry name" value="Knr4/Smi1-like_dom"/>
</dbReference>
<name>A0ABT6FIB8_9BACT</name>
<evidence type="ECO:0000259" key="1">
    <source>
        <dbReference type="SMART" id="SM00860"/>
    </source>
</evidence>
<protein>
    <submittedName>
        <fullName evidence="2">SMI1/KNR4 family protein</fullName>
    </submittedName>
</protein>
<organism evidence="2 3">
    <name type="scientific">Paludisphaera mucosa</name>
    <dbReference type="NCBI Taxonomy" id="3030827"/>
    <lineage>
        <taxon>Bacteria</taxon>
        <taxon>Pseudomonadati</taxon>
        <taxon>Planctomycetota</taxon>
        <taxon>Planctomycetia</taxon>
        <taxon>Isosphaerales</taxon>
        <taxon>Isosphaeraceae</taxon>
        <taxon>Paludisphaera</taxon>
    </lineage>
</organism>
<dbReference type="SMART" id="SM00860">
    <property type="entry name" value="SMI1_KNR4"/>
    <property type="match status" value="1"/>
</dbReference>